<dbReference type="EMBL" id="JARYMX010000006">
    <property type="protein sequence ID" value="KAJ9545570.1"/>
    <property type="molecule type" value="Genomic_DNA"/>
</dbReference>
<evidence type="ECO:0000313" key="2">
    <source>
        <dbReference type="Proteomes" id="UP001172457"/>
    </source>
</evidence>
<comment type="caution">
    <text evidence="1">The sequence shown here is derived from an EMBL/GenBank/DDBJ whole genome shotgun (WGS) entry which is preliminary data.</text>
</comment>
<dbReference type="AlphaFoldDB" id="A0AA38WB69"/>
<protein>
    <submittedName>
        <fullName evidence="1">Uncharacterized protein</fullName>
    </submittedName>
</protein>
<name>A0AA38WB69_9ASTR</name>
<keyword evidence="2" id="KW-1185">Reference proteome</keyword>
<evidence type="ECO:0000313" key="1">
    <source>
        <dbReference type="EMBL" id="KAJ9545570.1"/>
    </source>
</evidence>
<proteinExistence type="predicted"/>
<dbReference type="CDD" id="cd09272">
    <property type="entry name" value="RNase_HI_RT_Ty1"/>
    <property type="match status" value="1"/>
</dbReference>
<gene>
    <name evidence="1" type="ORF">OSB04_025277</name>
</gene>
<dbReference type="Proteomes" id="UP001172457">
    <property type="component" value="Chromosome 6"/>
</dbReference>
<accession>A0AA38WB69</accession>
<sequence length="107" mass="12240">MGRYMSDPYTGRSQTGYVFIMDGTTISWRSTKQTMTATSSNHAEILAIHEASRECVWLRNVIQHIRGSCGIITDKEPPSIYFRSSFLHMICRRAATSVFSKFVRVRT</sequence>
<reference evidence="1" key="1">
    <citation type="submission" date="2023-03" db="EMBL/GenBank/DDBJ databases">
        <title>Chromosome-scale reference genome and RAD-based genetic map of yellow starthistle (Centaurea solstitialis) reveal putative structural variation and QTLs associated with invader traits.</title>
        <authorList>
            <person name="Reatini B."/>
            <person name="Cang F.A."/>
            <person name="Jiang Q."/>
            <person name="Mckibben M.T.W."/>
            <person name="Barker M.S."/>
            <person name="Rieseberg L.H."/>
            <person name="Dlugosch K.M."/>
        </authorList>
    </citation>
    <scope>NUCLEOTIDE SEQUENCE</scope>
    <source>
        <strain evidence="1">CAN-66</strain>
        <tissue evidence="1">Leaf</tissue>
    </source>
</reference>
<organism evidence="1 2">
    <name type="scientific">Centaurea solstitialis</name>
    <name type="common">yellow star-thistle</name>
    <dbReference type="NCBI Taxonomy" id="347529"/>
    <lineage>
        <taxon>Eukaryota</taxon>
        <taxon>Viridiplantae</taxon>
        <taxon>Streptophyta</taxon>
        <taxon>Embryophyta</taxon>
        <taxon>Tracheophyta</taxon>
        <taxon>Spermatophyta</taxon>
        <taxon>Magnoliopsida</taxon>
        <taxon>eudicotyledons</taxon>
        <taxon>Gunneridae</taxon>
        <taxon>Pentapetalae</taxon>
        <taxon>asterids</taxon>
        <taxon>campanulids</taxon>
        <taxon>Asterales</taxon>
        <taxon>Asteraceae</taxon>
        <taxon>Carduoideae</taxon>
        <taxon>Cardueae</taxon>
        <taxon>Centaureinae</taxon>
        <taxon>Centaurea</taxon>
    </lineage>
</organism>